<evidence type="ECO:0000256" key="1">
    <source>
        <dbReference type="SAM" id="MobiDB-lite"/>
    </source>
</evidence>
<feature type="non-terminal residue" evidence="2">
    <location>
        <position position="727"/>
    </location>
</feature>
<accession>A0ABN9TFK4</accession>
<evidence type="ECO:0000313" key="2">
    <source>
        <dbReference type="EMBL" id="CAK0844411.1"/>
    </source>
</evidence>
<feature type="region of interest" description="Disordered" evidence="1">
    <location>
        <begin position="303"/>
        <end position="336"/>
    </location>
</feature>
<sequence length="727" mass="80311">MGKTVVVPKSCAGGLHAKKTATQTQTRKKPKTTQEEIAEADPAECCLCGQTSRDIDRAGDGIALVKWVKYDRSSVTGQIRLSGRGCHHCWDTKRRFFDCALQELVDEKKSNPTFDTRFGLLRRDRVRKEGKFKHEEKKTLKCWTESFEESYVDSFEEGGFYKLSTFCKIYKVPYARSDVEDEVIEKIRHKYPAAEISRDTRFRAMGVWVVNDPNPQLADDRFRREVKSGAANKRVEEHADEDLADEAYQQQRKDVVNVEDVAESDADAAESEAPQRATPMQSPSSVGPGVFVLPFDAKSRDSRGSAVELSVARDGDDDYADDTGGSVAGGKANKKCSPKDAAVGRALLRRAKAMDVHDAEQQWNNRPRNRTHEAATTALVKSARELAKFPSDEACLKLSEEVTILAREMQDRKRIFDELKQAPAEFVNQVFSDDDRKTVLSLKCPLLVQIIQQTSFQLASIDPSLMLKLAECPIDIVPDTDAQPPGWFPLSRMCLGMALLSSGCTDSNPTAETVIALLTRTQNSIVVDMVERICLGAKHEDNCVAMIEEVRSALQHFAPFVFDDAETITYERGETKCEVPIKNGLFKQAYIDLSMMIVAGDVLKTVRAGGVVSGELRTTAKKMMAAIKMASPRLRNLATAAGLKGSCNPNAIKLAWDKLAEMFPSTDPAAIANEIDRANSAFQEKVMSLCKGHAEAEPSEGEAEAAEATDPRVDAFNMMVGLTEHTG</sequence>
<name>A0ABN9TFK4_9DINO</name>
<gene>
    <name evidence="2" type="ORF">PCOR1329_LOCUS38502</name>
</gene>
<organism evidence="2 3">
    <name type="scientific">Prorocentrum cordatum</name>
    <dbReference type="NCBI Taxonomy" id="2364126"/>
    <lineage>
        <taxon>Eukaryota</taxon>
        <taxon>Sar</taxon>
        <taxon>Alveolata</taxon>
        <taxon>Dinophyceae</taxon>
        <taxon>Prorocentrales</taxon>
        <taxon>Prorocentraceae</taxon>
        <taxon>Prorocentrum</taxon>
    </lineage>
</organism>
<dbReference type="EMBL" id="CAUYUJ010014661">
    <property type="protein sequence ID" value="CAK0844411.1"/>
    <property type="molecule type" value="Genomic_DNA"/>
</dbReference>
<feature type="region of interest" description="Disordered" evidence="1">
    <location>
        <begin position="231"/>
        <end position="289"/>
    </location>
</feature>
<evidence type="ECO:0000313" key="3">
    <source>
        <dbReference type="Proteomes" id="UP001189429"/>
    </source>
</evidence>
<feature type="compositionally biased region" description="Acidic residues" evidence="1">
    <location>
        <begin position="260"/>
        <end position="270"/>
    </location>
</feature>
<comment type="caution">
    <text evidence="2">The sequence shown here is derived from an EMBL/GenBank/DDBJ whole genome shotgun (WGS) entry which is preliminary data.</text>
</comment>
<protein>
    <submittedName>
        <fullName evidence="2">Uncharacterized protein</fullName>
    </submittedName>
</protein>
<reference evidence="2" key="1">
    <citation type="submission" date="2023-10" db="EMBL/GenBank/DDBJ databases">
        <authorList>
            <person name="Chen Y."/>
            <person name="Shah S."/>
            <person name="Dougan E. K."/>
            <person name="Thang M."/>
            <person name="Chan C."/>
        </authorList>
    </citation>
    <scope>NUCLEOTIDE SEQUENCE [LARGE SCALE GENOMIC DNA]</scope>
</reference>
<dbReference type="Proteomes" id="UP001189429">
    <property type="component" value="Unassembled WGS sequence"/>
</dbReference>
<proteinExistence type="predicted"/>
<keyword evidence="3" id="KW-1185">Reference proteome</keyword>